<dbReference type="PANTHER" id="PTHR30535:SF34">
    <property type="entry name" value="MOLYBDATE-BINDING PROTEIN MOLA"/>
    <property type="match status" value="1"/>
</dbReference>
<sequence>MKNLKKAISLFIAAVLLTTMMSGQAAAAVKMPEAPENGITVTDQAGREVTLQAPAGRLVSSYYISTAILIALGCEDDLKGIEMKADTRELYKLAAPQLLDLPAVGSGKGINVEETAALDPDLVILPSRLQESAAVFEELDIPVLIVDPETQEDFEACVALLAEVTGNKERGNQLLAYYHDKMEEAGKLTEGLERPSVYLASGSGYLRTCTSKMYQNDMIEAAGGRNVSAELQDGYWKEVSPEQVLAWNPEYIFAVNYAEYSLEDIEKDTALAEVQAIKDGKVFTFPSEIEAWDYPTPSSVLGVLWLTYQLHPDVYSKDEFIREAQDFYKTYFDITVTEEQLGL</sequence>
<comment type="caution">
    <text evidence="4">The sequence shown here is derived from an EMBL/GenBank/DDBJ whole genome shotgun (WGS) entry which is preliminary data.</text>
</comment>
<feature type="domain" description="Fe/B12 periplasmic-binding" evidence="3">
    <location>
        <begin position="57"/>
        <end position="314"/>
    </location>
</feature>
<dbReference type="AlphaFoldDB" id="A0AB73SZI3"/>
<dbReference type="PANTHER" id="PTHR30535">
    <property type="entry name" value="VITAMIN B12-BINDING PROTEIN"/>
    <property type="match status" value="1"/>
</dbReference>
<feature type="chain" id="PRO_5044497544" evidence="2">
    <location>
        <begin position="28"/>
        <end position="343"/>
    </location>
</feature>
<organism evidence="4 5">
    <name type="scientific">Murimonas intestini</name>
    <dbReference type="NCBI Taxonomy" id="1337051"/>
    <lineage>
        <taxon>Bacteria</taxon>
        <taxon>Bacillati</taxon>
        <taxon>Bacillota</taxon>
        <taxon>Clostridia</taxon>
        <taxon>Lachnospirales</taxon>
        <taxon>Lachnospiraceae</taxon>
        <taxon>Murimonas</taxon>
    </lineage>
</organism>
<proteinExistence type="inferred from homology"/>
<dbReference type="EMBL" id="QGGY01000015">
    <property type="protein sequence ID" value="PWJ72966.1"/>
    <property type="molecule type" value="Genomic_DNA"/>
</dbReference>
<dbReference type="InterPro" id="IPR002491">
    <property type="entry name" value="ABC_transptr_periplasmic_BD"/>
</dbReference>
<accession>A0AB73SZI3</accession>
<comment type="similarity">
    <text evidence="1">Belongs to the bacterial solute-binding protein 8 family.</text>
</comment>
<keyword evidence="2" id="KW-0732">Signal</keyword>
<dbReference type="Gene3D" id="3.40.50.1980">
    <property type="entry name" value="Nitrogenase molybdenum iron protein domain"/>
    <property type="match status" value="2"/>
</dbReference>
<evidence type="ECO:0000313" key="4">
    <source>
        <dbReference type="EMBL" id="PWJ72966.1"/>
    </source>
</evidence>
<protein>
    <submittedName>
        <fullName evidence="4">Iron complex transport system substrate-binding protein</fullName>
    </submittedName>
</protein>
<dbReference type="SUPFAM" id="SSF53807">
    <property type="entry name" value="Helical backbone' metal receptor"/>
    <property type="match status" value="1"/>
</dbReference>
<gene>
    <name evidence="4" type="ORF">C7383_115122</name>
</gene>
<evidence type="ECO:0000313" key="5">
    <source>
        <dbReference type="Proteomes" id="UP000245412"/>
    </source>
</evidence>
<dbReference type="Proteomes" id="UP000245412">
    <property type="component" value="Unassembled WGS sequence"/>
</dbReference>
<evidence type="ECO:0000259" key="3">
    <source>
        <dbReference type="PROSITE" id="PS50983"/>
    </source>
</evidence>
<keyword evidence="5" id="KW-1185">Reference proteome</keyword>
<dbReference type="Gene3D" id="1.20.58.2180">
    <property type="match status" value="1"/>
</dbReference>
<feature type="signal peptide" evidence="2">
    <location>
        <begin position="1"/>
        <end position="27"/>
    </location>
</feature>
<reference evidence="4 5" key="1">
    <citation type="submission" date="2018-05" db="EMBL/GenBank/DDBJ databases">
        <authorList>
            <person name="Goeker M."/>
            <person name="Huntemann M."/>
            <person name="Clum A."/>
            <person name="Pillay M."/>
            <person name="Palaniappan K."/>
            <person name="Varghese N."/>
            <person name="Mikhailova N."/>
            <person name="Stamatis D."/>
            <person name="Reddy T."/>
            <person name="Daum C."/>
            <person name="Shapiro N."/>
            <person name="Ivanova N."/>
            <person name="Kyrpides N."/>
            <person name="Woyke T."/>
        </authorList>
    </citation>
    <scope>NUCLEOTIDE SEQUENCE [LARGE SCALE GENOMIC DNA]</scope>
    <source>
        <strain evidence="4 5">DSM 26524</strain>
    </source>
</reference>
<dbReference type="RefSeq" id="WP_109748127.1">
    <property type="nucleotide sequence ID" value="NZ_JANKBI010000015.1"/>
</dbReference>
<dbReference type="InterPro" id="IPR050902">
    <property type="entry name" value="ABC_Transporter_SBP"/>
</dbReference>
<evidence type="ECO:0000256" key="2">
    <source>
        <dbReference type="SAM" id="SignalP"/>
    </source>
</evidence>
<dbReference type="PROSITE" id="PS50983">
    <property type="entry name" value="FE_B12_PBP"/>
    <property type="match status" value="1"/>
</dbReference>
<evidence type="ECO:0000256" key="1">
    <source>
        <dbReference type="ARBA" id="ARBA00008814"/>
    </source>
</evidence>
<dbReference type="Pfam" id="PF01497">
    <property type="entry name" value="Peripla_BP_2"/>
    <property type="match status" value="1"/>
</dbReference>
<name>A0AB73SZI3_9FIRM</name>